<keyword evidence="1" id="KW-0472">Membrane</keyword>
<sequence>MGVGSHARVIARFTYWGRFAANGTGFDLFLRYSMIISQLWLIVAVLLCLYGLELGLRGDLAQKHFLGAIHTHTHTHTQSLAIIWLPFLLILLFCPFMFAPSCFLSAHIDGSDVGKETFFFRFFLLFYLCQCVSLVWSGLVWSGLVWSGLVWSGLVWSGLVWSGRVWSFCAT</sequence>
<keyword evidence="1" id="KW-0812">Transmembrane</keyword>
<organism evidence="2 3">
    <name type="scientific">Bombardia bombarda</name>
    <dbReference type="NCBI Taxonomy" id="252184"/>
    <lineage>
        <taxon>Eukaryota</taxon>
        <taxon>Fungi</taxon>
        <taxon>Dikarya</taxon>
        <taxon>Ascomycota</taxon>
        <taxon>Pezizomycotina</taxon>
        <taxon>Sordariomycetes</taxon>
        <taxon>Sordariomycetidae</taxon>
        <taxon>Sordariales</taxon>
        <taxon>Lasiosphaeriaceae</taxon>
        <taxon>Bombardia</taxon>
    </lineage>
</organism>
<dbReference type="Proteomes" id="UP001174934">
    <property type="component" value="Unassembled WGS sequence"/>
</dbReference>
<gene>
    <name evidence="2" type="ORF">B0T17DRAFT_400434</name>
</gene>
<feature type="transmembrane region" description="Helical" evidence="1">
    <location>
        <begin position="145"/>
        <end position="166"/>
    </location>
</feature>
<name>A0AA39W539_9PEZI</name>
<dbReference type="AlphaFoldDB" id="A0AA39W539"/>
<feature type="transmembrane region" description="Helical" evidence="1">
    <location>
        <begin position="81"/>
        <end position="106"/>
    </location>
</feature>
<comment type="caution">
    <text evidence="2">The sequence shown here is derived from an EMBL/GenBank/DDBJ whole genome shotgun (WGS) entry which is preliminary data.</text>
</comment>
<accession>A0AA39W539</accession>
<evidence type="ECO:0000313" key="2">
    <source>
        <dbReference type="EMBL" id="KAK0613149.1"/>
    </source>
</evidence>
<keyword evidence="3" id="KW-1185">Reference proteome</keyword>
<dbReference type="EMBL" id="JAULSR010000008">
    <property type="protein sequence ID" value="KAK0613149.1"/>
    <property type="molecule type" value="Genomic_DNA"/>
</dbReference>
<reference evidence="2" key="1">
    <citation type="submission" date="2023-06" db="EMBL/GenBank/DDBJ databases">
        <title>Genome-scale phylogeny and comparative genomics of the fungal order Sordariales.</title>
        <authorList>
            <consortium name="Lawrence Berkeley National Laboratory"/>
            <person name="Hensen N."/>
            <person name="Bonometti L."/>
            <person name="Westerberg I."/>
            <person name="Brannstrom I.O."/>
            <person name="Guillou S."/>
            <person name="Cros-Aarteil S."/>
            <person name="Calhoun S."/>
            <person name="Haridas S."/>
            <person name="Kuo A."/>
            <person name="Mondo S."/>
            <person name="Pangilinan J."/>
            <person name="Riley R."/>
            <person name="LaButti K."/>
            <person name="Andreopoulos B."/>
            <person name="Lipzen A."/>
            <person name="Chen C."/>
            <person name="Yanf M."/>
            <person name="Daum C."/>
            <person name="Ng V."/>
            <person name="Clum A."/>
            <person name="Steindorff A."/>
            <person name="Ohm R."/>
            <person name="Martin F."/>
            <person name="Silar P."/>
            <person name="Natvig D."/>
            <person name="Lalanne C."/>
            <person name="Gautier V."/>
            <person name="Ament-velasquez S.L."/>
            <person name="Kruys A."/>
            <person name="Hutchinson M.I."/>
            <person name="Powell A.J."/>
            <person name="Barry K."/>
            <person name="Miller A.N."/>
            <person name="Grigoriev I.V."/>
            <person name="Debuchy R."/>
            <person name="Gladieux P."/>
            <person name="Thoren M.H."/>
            <person name="Johannesson H."/>
        </authorList>
    </citation>
    <scope>NUCLEOTIDE SEQUENCE</scope>
    <source>
        <strain evidence="2">SMH3391-2</strain>
    </source>
</reference>
<feature type="transmembrane region" description="Helical" evidence="1">
    <location>
        <begin position="118"/>
        <end position="139"/>
    </location>
</feature>
<proteinExistence type="predicted"/>
<evidence type="ECO:0000313" key="3">
    <source>
        <dbReference type="Proteomes" id="UP001174934"/>
    </source>
</evidence>
<feature type="transmembrane region" description="Helical" evidence="1">
    <location>
        <begin position="28"/>
        <end position="52"/>
    </location>
</feature>
<keyword evidence="1" id="KW-1133">Transmembrane helix</keyword>
<protein>
    <submittedName>
        <fullName evidence="2">Uncharacterized protein</fullName>
    </submittedName>
</protein>
<evidence type="ECO:0000256" key="1">
    <source>
        <dbReference type="SAM" id="Phobius"/>
    </source>
</evidence>